<dbReference type="Pfam" id="PF01369">
    <property type="entry name" value="Sec7"/>
    <property type="match status" value="1"/>
</dbReference>
<feature type="non-terminal residue" evidence="3">
    <location>
        <position position="516"/>
    </location>
</feature>
<sequence>MGLPDFIRNNRGINDGADVPPAFLREVFDSIAATEIRMSDEAGIAALTEEHWDETLRVTPSLSLVPATAPSSPAARAADTVLFSSLWPPAVATSLSALATLSPSESSGVQKYIESLVSVARCGSTLRRTAPVDAAVSALAAVTGLREGLLDGATVRFGGSLKAQMAAVALFGATRRRGRGGLATANGFLTAVGGLFGAASGTFRAARAGLADADDVNGGGGDGGGKRAPAGADALPRRPASAGDLTAASAGSSPTAGAWAVDDHSDLELFDENDLSTSESDSSADAPAFGPRARVPGFLRLRGRDALEARALARKCLADGGAAQSLVAEANYLRSEALACFVDALSQSAALAISGRSDGEGEGAAEREPSPAVATAAAAAATTAAVAAAAASARGRDPAAVVAGRASRDSSASSAADVGAVEAEDAAALAALLQLLPLSPPTDCIAVVGDYVPPWTGDDARDAAGAPAGGGGRSTPPADVDSGDYGGAAAGEEDSDTEVSFWAASKRDAAATAEEE</sequence>
<organism evidence="3 4">
    <name type="scientific">Porphyra umbilicalis</name>
    <name type="common">Purple laver</name>
    <name type="synonym">Red alga</name>
    <dbReference type="NCBI Taxonomy" id="2786"/>
    <lineage>
        <taxon>Eukaryota</taxon>
        <taxon>Rhodophyta</taxon>
        <taxon>Bangiophyceae</taxon>
        <taxon>Bangiales</taxon>
        <taxon>Bangiaceae</taxon>
        <taxon>Porphyra</taxon>
    </lineage>
</organism>
<evidence type="ECO:0000313" key="4">
    <source>
        <dbReference type="Proteomes" id="UP000218209"/>
    </source>
</evidence>
<reference evidence="3 4" key="1">
    <citation type="submission" date="2017-03" db="EMBL/GenBank/DDBJ databases">
        <title>WGS assembly of Porphyra umbilicalis.</title>
        <authorList>
            <person name="Brawley S.H."/>
            <person name="Blouin N.A."/>
            <person name="Ficko-Blean E."/>
            <person name="Wheeler G.L."/>
            <person name="Lohr M."/>
            <person name="Goodson H.V."/>
            <person name="Jenkins J.W."/>
            <person name="Blaby-Haas C.E."/>
            <person name="Helliwell K.E."/>
            <person name="Chan C."/>
            <person name="Marriage T."/>
            <person name="Bhattacharya D."/>
            <person name="Klein A.S."/>
            <person name="Badis Y."/>
            <person name="Brodie J."/>
            <person name="Cao Y."/>
            <person name="Collen J."/>
            <person name="Dittami S.M."/>
            <person name="Gachon C.M."/>
            <person name="Green B.R."/>
            <person name="Karpowicz S."/>
            <person name="Kim J.W."/>
            <person name="Kudahl U."/>
            <person name="Lin S."/>
            <person name="Michel G."/>
            <person name="Mittag M."/>
            <person name="Olson B.J."/>
            <person name="Pangilinan J."/>
            <person name="Peng Y."/>
            <person name="Qiu H."/>
            <person name="Shu S."/>
            <person name="Singer J.T."/>
            <person name="Smith A.G."/>
            <person name="Sprecher B.N."/>
            <person name="Wagner V."/>
            <person name="Wang W."/>
            <person name="Wang Z.-Y."/>
            <person name="Yan J."/>
            <person name="Yarish C."/>
            <person name="Zoeuner-Riek S."/>
            <person name="Zhuang Y."/>
            <person name="Zou Y."/>
            <person name="Lindquist E.A."/>
            <person name="Grimwood J."/>
            <person name="Barry K."/>
            <person name="Rokhsar D.S."/>
            <person name="Schmutz J."/>
            <person name="Stiller J.W."/>
            <person name="Grossman A.R."/>
            <person name="Prochnik S.E."/>
        </authorList>
    </citation>
    <scope>NUCLEOTIDE SEQUENCE [LARGE SCALE GENOMIC DNA]</scope>
    <source>
        <strain evidence="3">4086291</strain>
    </source>
</reference>
<feature type="region of interest" description="Disordered" evidence="1">
    <location>
        <begin position="458"/>
        <end position="516"/>
    </location>
</feature>
<dbReference type="GO" id="GO:0032012">
    <property type="term" value="P:regulation of ARF protein signal transduction"/>
    <property type="evidence" value="ECO:0007669"/>
    <property type="project" value="InterPro"/>
</dbReference>
<accession>A0A1X6P0Q9</accession>
<dbReference type="GO" id="GO:0012505">
    <property type="term" value="C:endomembrane system"/>
    <property type="evidence" value="ECO:0007669"/>
    <property type="project" value="UniProtKB-ARBA"/>
</dbReference>
<evidence type="ECO:0000259" key="2">
    <source>
        <dbReference type="Pfam" id="PF01369"/>
    </source>
</evidence>
<dbReference type="Gene3D" id="1.10.1000.11">
    <property type="entry name" value="Arf Nucleotide-binding Site Opener,domain 2"/>
    <property type="match status" value="1"/>
</dbReference>
<keyword evidence="4" id="KW-1185">Reference proteome</keyword>
<dbReference type="SUPFAM" id="SSF48425">
    <property type="entry name" value="Sec7 domain"/>
    <property type="match status" value="1"/>
</dbReference>
<dbReference type="Proteomes" id="UP000218209">
    <property type="component" value="Unassembled WGS sequence"/>
</dbReference>
<dbReference type="OrthoDB" id="3401at2759"/>
<gene>
    <name evidence="3" type="ORF">BU14_0288s0003</name>
</gene>
<evidence type="ECO:0000313" key="3">
    <source>
        <dbReference type="EMBL" id="OSX74448.1"/>
    </source>
</evidence>
<dbReference type="InterPro" id="IPR000904">
    <property type="entry name" value="Sec7_dom"/>
</dbReference>
<feature type="region of interest" description="Disordered" evidence="1">
    <location>
        <begin position="220"/>
        <end position="257"/>
    </location>
</feature>
<proteinExistence type="predicted"/>
<dbReference type="AlphaFoldDB" id="A0A1X6P0Q9"/>
<dbReference type="InterPro" id="IPR023394">
    <property type="entry name" value="Sec7_C_sf"/>
</dbReference>
<evidence type="ECO:0000256" key="1">
    <source>
        <dbReference type="SAM" id="MobiDB-lite"/>
    </source>
</evidence>
<protein>
    <recommendedName>
        <fullName evidence="2">SEC7 domain-containing protein</fullName>
    </recommendedName>
</protein>
<feature type="domain" description="SEC7" evidence="2">
    <location>
        <begin position="1"/>
        <end position="36"/>
    </location>
</feature>
<dbReference type="PANTHER" id="PTHR10663">
    <property type="entry name" value="GUANYL-NUCLEOTIDE EXCHANGE FACTOR"/>
    <property type="match status" value="1"/>
</dbReference>
<dbReference type="PANTHER" id="PTHR10663:SF388">
    <property type="entry name" value="GOLGI-SPECIFIC BREFELDIN A-RESISTANCE GUANINE NUCLEOTIDE EXCHANGE FACTOR 1"/>
    <property type="match status" value="1"/>
</dbReference>
<dbReference type="GO" id="GO:0016192">
    <property type="term" value="P:vesicle-mediated transport"/>
    <property type="evidence" value="ECO:0007669"/>
    <property type="project" value="UniProtKB-ARBA"/>
</dbReference>
<dbReference type="GO" id="GO:0005737">
    <property type="term" value="C:cytoplasm"/>
    <property type="evidence" value="ECO:0007669"/>
    <property type="project" value="UniProtKB-ARBA"/>
</dbReference>
<name>A0A1X6P0Q9_PORUM</name>
<feature type="compositionally biased region" description="Low complexity" evidence="1">
    <location>
        <begin position="246"/>
        <end position="257"/>
    </location>
</feature>
<dbReference type="InterPro" id="IPR035999">
    <property type="entry name" value="Sec7_dom_sf"/>
</dbReference>
<dbReference type="GO" id="GO:0005085">
    <property type="term" value="F:guanyl-nucleotide exchange factor activity"/>
    <property type="evidence" value="ECO:0007669"/>
    <property type="project" value="InterPro"/>
</dbReference>
<dbReference type="EMBL" id="KV918946">
    <property type="protein sequence ID" value="OSX74448.1"/>
    <property type="molecule type" value="Genomic_DNA"/>
</dbReference>